<dbReference type="InterPro" id="IPR036812">
    <property type="entry name" value="NAD(P)_OxRdtase_dom_sf"/>
</dbReference>
<dbReference type="Proteomes" id="UP000062768">
    <property type="component" value="Chromosome I"/>
</dbReference>
<dbReference type="Pfam" id="PF00248">
    <property type="entry name" value="Aldo_ket_red"/>
    <property type="match status" value="1"/>
</dbReference>
<dbReference type="CDD" id="cd19096">
    <property type="entry name" value="AKR_Fe-S_oxidoreductase"/>
    <property type="match status" value="1"/>
</dbReference>
<evidence type="ECO:0000313" key="3">
    <source>
        <dbReference type="EMBL" id="AIS33002.1"/>
    </source>
</evidence>
<dbReference type="PATRIC" id="fig|2162.10.peg.2307"/>
<keyword evidence="6" id="KW-1185">Reference proteome</keyword>
<evidence type="ECO:0000313" key="5">
    <source>
        <dbReference type="Proteomes" id="UP000029661"/>
    </source>
</evidence>
<dbReference type="AlphaFoldDB" id="A0A089ZFV1"/>
<feature type="domain" description="NADP-dependent oxidoreductase" evidence="1">
    <location>
        <begin position="16"/>
        <end position="274"/>
    </location>
</feature>
<dbReference type="EMBL" id="LN734822">
    <property type="protein sequence ID" value="CEL25850.1"/>
    <property type="molecule type" value="Genomic_DNA"/>
</dbReference>
<dbReference type="STRING" id="2162.BRM9_2202"/>
<dbReference type="InterPro" id="IPR053135">
    <property type="entry name" value="AKR2_Oxidoreductase"/>
</dbReference>
<accession>A0A089ZFV1</accession>
<dbReference type="SUPFAM" id="SSF46548">
    <property type="entry name" value="alpha-helical ferredoxin"/>
    <property type="match status" value="1"/>
</dbReference>
<dbReference type="InterPro" id="IPR023210">
    <property type="entry name" value="NADP_OxRdtase_dom"/>
</dbReference>
<dbReference type="InterPro" id="IPR017896">
    <property type="entry name" value="4Fe4S_Fe-S-bd"/>
</dbReference>
<dbReference type="RefSeq" id="WP_048085762.1">
    <property type="nucleotide sequence ID" value="NZ_CP006933.1"/>
</dbReference>
<evidence type="ECO:0000313" key="4">
    <source>
        <dbReference type="EMBL" id="CEL25850.1"/>
    </source>
</evidence>
<dbReference type="EMBL" id="CP006933">
    <property type="protein sequence ID" value="AIS33002.1"/>
    <property type="molecule type" value="Genomic_DNA"/>
</dbReference>
<reference evidence="3" key="1">
    <citation type="submission" date="2013-12" db="EMBL/GenBank/DDBJ databases">
        <title>The complete genome sequence of Methanobacterium sp. BRM9.</title>
        <authorList>
            <consortium name="Pastoral Greenhouse Gas Research Consortium"/>
            <person name="Kelly W.J."/>
            <person name="Leahy S.C."/>
            <person name="Perry R."/>
            <person name="Li D."/>
            <person name="Altermann E."/>
            <person name="Lambie S.C."/>
            <person name="Attwood G.T."/>
        </authorList>
    </citation>
    <scope>NUCLEOTIDE SEQUENCE [LARGE SCALE GENOMIC DNA]</scope>
    <source>
        <strain evidence="3">BRM9</strain>
    </source>
</reference>
<reference evidence="4" key="2">
    <citation type="submission" date="2014-09" db="EMBL/GenBank/DDBJ databases">
        <authorList>
            <person name="Bishop-Lilly K.A."/>
            <person name="Broomall S.M."/>
            <person name="Chain P.S."/>
            <person name="Chertkov O."/>
            <person name="Coyne S.R."/>
            <person name="Daligault H.E."/>
            <person name="Davenport K.W."/>
            <person name="Erkkila T."/>
            <person name="Frey K.G."/>
            <person name="Gibbons H.S."/>
            <person name="Gu W."/>
            <person name="Jaissle J."/>
            <person name="Johnson S.L."/>
            <person name="Koroleva G.I."/>
            <person name="Ladner J.T."/>
            <person name="Lo C.-C."/>
            <person name="Minogue T.D."/>
            <person name="Munk C."/>
            <person name="Palacios G.F."/>
            <person name="Redden C.L."/>
            <person name="Rosenzweig C.N."/>
            <person name="Scholz M.B."/>
            <person name="Teshima H."/>
            <person name="Xu Y."/>
        </authorList>
    </citation>
    <scope>NUCLEOTIDE SEQUENCE</scope>
    <source>
        <strain evidence="4">Mb9</strain>
    </source>
</reference>
<evidence type="ECO:0000313" key="6">
    <source>
        <dbReference type="Proteomes" id="UP000062768"/>
    </source>
</evidence>
<dbReference type="PANTHER" id="PTHR43312">
    <property type="entry name" value="D-THREO-ALDOSE 1-DEHYDROGENASE"/>
    <property type="match status" value="1"/>
</dbReference>
<dbReference type="Gene3D" id="3.20.20.100">
    <property type="entry name" value="NADP-dependent oxidoreductase domain"/>
    <property type="match status" value="1"/>
</dbReference>
<feature type="domain" description="4Fe-4S ferredoxin-type" evidence="2">
    <location>
        <begin position="304"/>
        <end position="368"/>
    </location>
</feature>
<evidence type="ECO:0000259" key="1">
    <source>
        <dbReference type="Pfam" id="PF00248"/>
    </source>
</evidence>
<evidence type="ECO:0000259" key="2">
    <source>
        <dbReference type="Pfam" id="PF13187"/>
    </source>
</evidence>
<name>A0A089ZFV1_METFO</name>
<dbReference type="KEGG" id="mfc:BRM9_2202"/>
<dbReference type="OrthoDB" id="28487at2157"/>
<dbReference type="PANTHER" id="PTHR43312:SF2">
    <property type="entry name" value="OXIDOREDUCTASE"/>
    <property type="match status" value="1"/>
</dbReference>
<protein>
    <submittedName>
        <fullName evidence="4">NADP-dependent oxidoreductase domain-containing protein</fullName>
    </submittedName>
    <submittedName>
        <fullName evidence="3">Oxidoreductase aldo/keto reductase family</fullName>
    </submittedName>
</protein>
<dbReference type="Pfam" id="PF13187">
    <property type="entry name" value="Fer4_9"/>
    <property type="match status" value="1"/>
</dbReference>
<organism evidence="3 5">
    <name type="scientific">Methanobacterium formicicum</name>
    <dbReference type="NCBI Taxonomy" id="2162"/>
    <lineage>
        <taxon>Archaea</taxon>
        <taxon>Methanobacteriati</taxon>
        <taxon>Methanobacteriota</taxon>
        <taxon>Methanomada group</taxon>
        <taxon>Methanobacteria</taxon>
        <taxon>Methanobacteriales</taxon>
        <taxon>Methanobacteriaceae</taxon>
        <taxon>Methanobacterium</taxon>
    </lineage>
</organism>
<proteinExistence type="predicted"/>
<dbReference type="GeneID" id="26740468"/>
<dbReference type="Proteomes" id="UP000029661">
    <property type="component" value="Chromosome"/>
</dbReference>
<gene>
    <name evidence="3" type="ORF">BRM9_2202</name>
    <name evidence="4" type="ORF">MB9_2236</name>
</gene>
<sequence>MLYRNFGKTGKKVSILGFGCMRLPILEGNPERINEPLATEMLHHAIDQGVNYVDTAYPYHGLDATQGGQSEILLGNALKDGYRDEVYLSTKLPSWLINKKEDLDHYLNEQLRRLQTDRIDFYLLHGLGQRTWETLTSLDVFQFLDSAREDGRIGYAGFSFHDELKLFKEIVDSYPWSFSQIQYNYMDQDFQAGRVGLEYAASQGLGTVVMEPLRGGCLVRNIPSDIQTMWDSAPVKRTHAEWALRFLWDQSKVNVVLSGMSTLEDVKENLRIANDGQIHSLTETERDLIEKVRRTYKARTHVGCTACGYCMPCPEGVDIPLNLNLLNDVYLYQNLEKPSGNYKFLKAKGGSASFCTQCGECEEKCTQNIAIRKYLQETVETFEN</sequence>
<dbReference type="SUPFAM" id="SSF51430">
    <property type="entry name" value="NAD(P)-linked oxidoreductase"/>
    <property type="match status" value="1"/>
</dbReference>